<dbReference type="EMBL" id="AVOT02001498">
    <property type="protein sequence ID" value="MBW0467137.1"/>
    <property type="molecule type" value="Genomic_DNA"/>
</dbReference>
<proteinExistence type="predicted"/>
<comment type="caution">
    <text evidence="1">The sequence shown here is derived from an EMBL/GenBank/DDBJ whole genome shotgun (WGS) entry which is preliminary data.</text>
</comment>
<protein>
    <submittedName>
        <fullName evidence="1">Uncharacterized protein</fullName>
    </submittedName>
</protein>
<accession>A0A9Q3BKT2</accession>
<evidence type="ECO:0000313" key="1">
    <source>
        <dbReference type="EMBL" id="MBW0467137.1"/>
    </source>
</evidence>
<evidence type="ECO:0000313" key="2">
    <source>
        <dbReference type="Proteomes" id="UP000765509"/>
    </source>
</evidence>
<gene>
    <name evidence="1" type="ORF">O181_006852</name>
</gene>
<reference evidence="1" key="1">
    <citation type="submission" date="2021-03" db="EMBL/GenBank/DDBJ databases">
        <title>Draft genome sequence of rust myrtle Austropuccinia psidii MF-1, a brazilian biotype.</title>
        <authorList>
            <person name="Quecine M.C."/>
            <person name="Pachon D.M.R."/>
            <person name="Bonatelli M.L."/>
            <person name="Correr F.H."/>
            <person name="Franceschini L.M."/>
            <person name="Leite T.F."/>
            <person name="Margarido G.R.A."/>
            <person name="Almeida C.A."/>
            <person name="Ferrarezi J.A."/>
            <person name="Labate C.A."/>
        </authorList>
    </citation>
    <scope>NUCLEOTIDE SEQUENCE</scope>
    <source>
        <strain evidence="1">MF-1</strain>
    </source>
</reference>
<keyword evidence="2" id="KW-1185">Reference proteome</keyword>
<dbReference type="Proteomes" id="UP000765509">
    <property type="component" value="Unassembled WGS sequence"/>
</dbReference>
<organism evidence="1 2">
    <name type="scientific">Austropuccinia psidii MF-1</name>
    <dbReference type="NCBI Taxonomy" id="1389203"/>
    <lineage>
        <taxon>Eukaryota</taxon>
        <taxon>Fungi</taxon>
        <taxon>Dikarya</taxon>
        <taxon>Basidiomycota</taxon>
        <taxon>Pucciniomycotina</taxon>
        <taxon>Pucciniomycetes</taxon>
        <taxon>Pucciniales</taxon>
        <taxon>Sphaerophragmiaceae</taxon>
        <taxon>Austropuccinia</taxon>
    </lineage>
</organism>
<sequence>MPMTPSSNQWLFSLTVFLQRNTGCSFSRDIQEAVPKQFVKGQFSTNPPWKPNSFSTALIHQELYFPFIHLGKIIQPSSFPNLARYTLHQAVSTVSRIQYRTAASLKESSSQRFTYTSLL</sequence>
<dbReference type="AlphaFoldDB" id="A0A9Q3BKT2"/>
<name>A0A9Q3BKT2_9BASI</name>